<evidence type="ECO:0000313" key="3">
    <source>
        <dbReference type="EMBL" id="PWV10394.1"/>
    </source>
</evidence>
<proteinExistence type="predicted"/>
<dbReference type="VEuPathDB" id="TriTrypDB:BCY84_02275"/>
<dbReference type="Proteomes" id="UP000246078">
    <property type="component" value="Unassembled WGS sequence"/>
</dbReference>
<dbReference type="VEuPathDB" id="TriTrypDB:TcCLB.508647.170"/>
<dbReference type="EMBL" id="PRFC01000069">
    <property type="protein sequence ID" value="PWV10394.1"/>
    <property type="molecule type" value="Genomic_DNA"/>
</dbReference>
<name>A0A2V2WV78_TRYCR</name>
<feature type="compositionally biased region" description="Basic and acidic residues" evidence="1">
    <location>
        <begin position="92"/>
        <end position="103"/>
    </location>
</feature>
<dbReference type="GO" id="GO:0003887">
    <property type="term" value="F:DNA-directed DNA polymerase activity"/>
    <property type="evidence" value="ECO:0007669"/>
    <property type="project" value="InterPro"/>
</dbReference>
<dbReference type="Gene3D" id="3.30.70.370">
    <property type="match status" value="1"/>
</dbReference>
<dbReference type="VEuPathDB" id="TriTrypDB:TcCLB.506435.30"/>
<feature type="region of interest" description="Disordered" evidence="1">
    <location>
        <begin position="26"/>
        <end position="105"/>
    </location>
</feature>
<dbReference type="InterPro" id="IPR001098">
    <property type="entry name" value="DNA-dir_DNA_pol_A_palm_dom"/>
</dbReference>
<dbReference type="VEuPathDB" id="TriTrypDB:Tc_MARK_331"/>
<feature type="compositionally biased region" description="Low complexity" evidence="1">
    <location>
        <begin position="32"/>
        <end position="42"/>
    </location>
</feature>
<evidence type="ECO:0000313" key="4">
    <source>
        <dbReference type="Proteomes" id="UP000246078"/>
    </source>
</evidence>
<gene>
    <name evidence="3" type="ORF">C3747_69g191</name>
</gene>
<dbReference type="InterPro" id="IPR002298">
    <property type="entry name" value="DNA_polymerase_A"/>
</dbReference>
<dbReference type="CDD" id="cd08638">
    <property type="entry name" value="DNA_pol_A_theta"/>
    <property type="match status" value="1"/>
</dbReference>
<feature type="compositionally biased region" description="Basic and acidic residues" evidence="1">
    <location>
        <begin position="67"/>
        <end position="83"/>
    </location>
</feature>
<dbReference type="AlphaFoldDB" id="A0A2V2WV78"/>
<dbReference type="GO" id="GO:0006302">
    <property type="term" value="P:double-strand break repair"/>
    <property type="evidence" value="ECO:0007669"/>
    <property type="project" value="TreeGrafter"/>
</dbReference>
<dbReference type="VEuPathDB" id="TriTrypDB:TcCL_ESM04274"/>
<sequence>MSLVTRFKKQRGGVESVLFWASSLANSQRTQAVPPSASGEVVPSPPPPPPAAAAVAGCDDATPVDPQQKHHVEEEEEGGRGDAEMQPVTENGGERTAEHKEDDGANVSGCQQEQQQRTVPTETIWVHDSPATSSRSRADAAVAATSNVSKHRGDYCRFKDVLMVCEPLLQGLLGPVGIDVEMNGTTAMLRDPNGFATALDSLEKASCDSLRHFHDSIQLFFIIRGDSFYTLDSSVCSPLVFLAKLLSVPAVTKIVLQAQPMYRLLFMFLGTDRVEVRNLVDISVWSAVVERVCGPRPYTKGFADSQSLWQSLPETSRESIEVQLEKAKQERWCEGTLKAEESEATMVLSSSSPSSSGEMPLPQLLRRFKSLAALYAYYEAYLQSVESSGATGNVFMSLFTVCSLETRVSFLCEVMSYHGMFVEKNMLDSMVADLEQQIKALIEKGNVALQAMATASNESIEMETVDAWNLIKTLQSQFGGPWTFVKGNVEEQMQQIGAYLDEKQSCADLNVARIWLALHERREFKRSLMEGFTKGASMHARLIAIPEEMASTEGGGHSNPHHVGAQYRLFFSVHPKWSVHHATTSRLFCSRPCLQTVAKNPPISRTAPSLSPPVTIFSNPEWTLRHLYGPPPGCTLLSFDFNQIELRVMAHLSGDPLLVQQLRGGSDVLAEMALRVMQLPRLADVTPYLRQGTKVVVYGLLYGMGPESLDLRLRQLHKETTPSAEQPPLSARQFLRSFNQCYPAVQGFLRSTRLRAFHEKRCTTLNGLRDLSGEPDGNRRKQMAVALAIQGGAAVILHHAMVEVHEKRHELLPFLPAAAVALVLSVHDELVYAVPDSAVSIVAPKIKQILEQQAAALSLSVPLPVSMKAGKSFGSLQSLPV</sequence>
<dbReference type="PRINTS" id="PR00868">
    <property type="entry name" value="DNAPOLI"/>
</dbReference>
<dbReference type="VEuPathDB" id="TriTrypDB:C4B63_28g118"/>
<protein>
    <submittedName>
        <fullName evidence="3">DNA polymerase theta</fullName>
    </submittedName>
</protein>
<dbReference type="SUPFAM" id="SSF56672">
    <property type="entry name" value="DNA/RNA polymerases"/>
    <property type="match status" value="1"/>
</dbReference>
<dbReference type="VEuPathDB" id="TriTrypDB:TcG_00706"/>
<dbReference type="SMART" id="SM00482">
    <property type="entry name" value="POLAc"/>
    <property type="match status" value="1"/>
</dbReference>
<accession>A0A2V2WV78</accession>
<reference evidence="3 4" key="1">
    <citation type="journal article" date="2018" name="Microb. Genom.">
        <title>Expanding an expanded genome: long-read sequencing of Trypanosoma cruzi.</title>
        <authorList>
            <person name="Berna L."/>
            <person name="Rodriguez M."/>
            <person name="Chiribao M.L."/>
            <person name="Parodi-Talice A."/>
            <person name="Pita S."/>
            <person name="Rijo G."/>
            <person name="Alvarez-Valin F."/>
            <person name="Robello C."/>
        </authorList>
    </citation>
    <scope>NUCLEOTIDE SEQUENCE [LARGE SCALE GENOMIC DNA]</scope>
    <source>
        <strain evidence="3 4">TCC</strain>
    </source>
</reference>
<dbReference type="VEuPathDB" id="TriTrypDB:TCSYLVIO_001491"/>
<dbReference type="VEuPathDB" id="TriTrypDB:TcYC6_0081800"/>
<dbReference type="PANTHER" id="PTHR10133">
    <property type="entry name" value="DNA POLYMERASE I"/>
    <property type="match status" value="1"/>
</dbReference>
<organism evidence="3 4">
    <name type="scientific">Trypanosoma cruzi</name>
    <dbReference type="NCBI Taxonomy" id="5693"/>
    <lineage>
        <taxon>Eukaryota</taxon>
        <taxon>Discoba</taxon>
        <taxon>Euglenozoa</taxon>
        <taxon>Kinetoplastea</taxon>
        <taxon>Metakinetoplastina</taxon>
        <taxon>Trypanosomatida</taxon>
        <taxon>Trypanosomatidae</taxon>
        <taxon>Trypanosoma</taxon>
        <taxon>Schizotrypanum</taxon>
    </lineage>
</organism>
<evidence type="ECO:0000259" key="2">
    <source>
        <dbReference type="SMART" id="SM00482"/>
    </source>
</evidence>
<evidence type="ECO:0000256" key="1">
    <source>
        <dbReference type="SAM" id="MobiDB-lite"/>
    </source>
</evidence>
<dbReference type="VEuPathDB" id="TriTrypDB:TCDM_00798"/>
<feature type="domain" description="DNA-directed DNA polymerase family A palm" evidence="2">
    <location>
        <begin position="621"/>
        <end position="838"/>
    </location>
</feature>
<dbReference type="VEuPathDB" id="TriTrypDB:TcBrA4_0009240"/>
<dbReference type="VEuPathDB" id="TriTrypDB:ECC02_003482"/>
<dbReference type="VEuPathDB" id="TriTrypDB:C3747_69g191"/>
<dbReference type="PANTHER" id="PTHR10133:SF62">
    <property type="entry name" value="DNA POLYMERASE THETA"/>
    <property type="match status" value="1"/>
</dbReference>
<dbReference type="GO" id="GO:0006261">
    <property type="term" value="P:DNA-templated DNA replication"/>
    <property type="evidence" value="ECO:0007669"/>
    <property type="project" value="InterPro"/>
</dbReference>
<comment type="caution">
    <text evidence="3">The sequence shown here is derived from an EMBL/GenBank/DDBJ whole genome shotgun (WGS) entry which is preliminary data.</text>
</comment>
<dbReference type="Pfam" id="PF00476">
    <property type="entry name" value="DNA_pol_A"/>
    <property type="match status" value="1"/>
</dbReference>
<dbReference type="Gene3D" id="1.10.150.20">
    <property type="entry name" value="5' to 3' exonuclease, C-terminal subdomain"/>
    <property type="match status" value="1"/>
</dbReference>
<dbReference type="GO" id="GO:0003677">
    <property type="term" value="F:DNA binding"/>
    <property type="evidence" value="ECO:0007669"/>
    <property type="project" value="InterPro"/>
</dbReference>
<dbReference type="InterPro" id="IPR043502">
    <property type="entry name" value="DNA/RNA_pol_sf"/>
</dbReference>